<evidence type="ECO:0000259" key="1">
    <source>
        <dbReference type="Pfam" id="PF02525"/>
    </source>
</evidence>
<dbReference type="InterPro" id="IPR003680">
    <property type="entry name" value="Flavodoxin_fold"/>
</dbReference>
<dbReference type="KEGG" id="vfa:MM35RIKEN_01860"/>
<dbReference type="AlphaFoldDB" id="A0A810PPT7"/>
<dbReference type="SUPFAM" id="SSF52218">
    <property type="entry name" value="Flavoproteins"/>
    <property type="match status" value="1"/>
</dbReference>
<dbReference type="InterPro" id="IPR029039">
    <property type="entry name" value="Flavoprotein-like_sf"/>
</dbReference>
<dbReference type="PANTHER" id="PTHR43741:SF4">
    <property type="entry name" value="FMN-DEPENDENT NADH:QUINONE OXIDOREDUCTASE"/>
    <property type="match status" value="1"/>
</dbReference>
<protein>
    <recommendedName>
        <fullName evidence="1">Flavodoxin-like fold domain-containing protein</fullName>
    </recommendedName>
</protein>
<dbReference type="Proteomes" id="UP000681343">
    <property type="component" value="Chromosome"/>
</dbReference>
<reference evidence="2" key="1">
    <citation type="submission" date="2020-09" db="EMBL/GenBank/DDBJ databases">
        <title>New species isolated from human feces.</title>
        <authorList>
            <person name="Kitahara M."/>
            <person name="Shigeno Y."/>
            <person name="Shime M."/>
            <person name="Matsumoto Y."/>
            <person name="Nakamura S."/>
            <person name="Motooka D."/>
            <person name="Fukuoka S."/>
            <person name="Nishikawa H."/>
            <person name="Benno Y."/>
        </authorList>
    </citation>
    <scope>NUCLEOTIDE SEQUENCE</scope>
    <source>
        <strain evidence="2">MM35</strain>
    </source>
</reference>
<organism evidence="2 3">
    <name type="scientific">Vescimonas fastidiosa</name>
    <dbReference type="NCBI Taxonomy" id="2714353"/>
    <lineage>
        <taxon>Bacteria</taxon>
        <taxon>Bacillati</taxon>
        <taxon>Bacillota</taxon>
        <taxon>Clostridia</taxon>
        <taxon>Eubacteriales</taxon>
        <taxon>Oscillospiraceae</taxon>
        <taxon>Vescimonas</taxon>
    </lineage>
</organism>
<feature type="domain" description="Flavodoxin-like fold" evidence="1">
    <location>
        <begin position="2"/>
        <end position="180"/>
    </location>
</feature>
<accession>A0A810PPT7</accession>
<dbReference type="InterPro" id="IPR050104">
    <property type="entry name" value="FMN-dep_NADH:Q_OxRdtase_AzoR1"/>
</dbReference>
<gene>
    <name evidence="2" type="ORF">MM35RIKEN_01860</name>
</gene>
<keyword evidence="3" id="KW-1185">Reference proteome</keyword>
<dbReference type="EMBL" id="AP023415">
    <property type="protein sequence ID" value="BCK77994.1"/>
    <property type="molecule type" value="Genomic_DNA"/>
</dbReference>
<dbReference type="PANTHER" id="PTHR43741">
    <property type="entry name" value="FMN-DEPENDENT NADH-AZOREDUCTASE 1"/>
    <property type="match status" value="1"/>
</dbReference>
<dbReference type="RefSeq" id="WP_212818516.1">
    <property type="nucleotide sequence ID" value="NZ_AP023415.1"/>
</dbReference>
<sequence length="194" mass="21739">MILYVNACARPDSRTDRLARALLQKLGPYEELRLYDEPLRPMDAHRIALRDALLSQKDYGAEMFRYARQFAAAEQIVLSAPLWDLSFPAQLKIYLENIFVTGIVTRYSEAGLPVGLCRAKKLYYVSTSGGPYDPRFGFDQLRAMATENFGIPEAELVKAELLDIDGCDPEAILHKAMAAYGLTETTDKEDGHAT</sequence>
<dbReference type="Pfam" id="PF02525">
    <property type="entry name" value="Flavodoxin_2"/>
    <property type="match status" value="1"/>
</dbReference>
<name>A0A810PPT7_9FIRM</name>
<evidence type="ECO:0000313" key="3">
    <source>
        <dbReference type="Proteomes" id="UP000681343"/>
    </source>
</evidence>
<dbReference type="Gene3D" id="3.40.50.360">
    <property type="match status" value="1"/>
</dbReference>
<proteinExistence type="predicted"/>
<evidence type="ECO:0000313" key="2">
    <source>
        <dbReference type="EMBL" id="BCK77994.1"/>
    </source>
</evidence>